<feature type="domain" description="Mandelate racemase/muconate lactonizing enzyme C-terminal" evidence="10">
    <location>
        <begin position="218"/>
        <end position="314"/>
    </location>
</feature>
<dbReference type="Gene3D" id="3.20.20.120">
    <property type="entry name" value="Enolase-like C-terminal domain"/>
    <property type="match status" value="1"/>
</dbReference>
<evidence type="ECO:0000256" key="1">
    <source>
        <dbReference type="ARBA" id="ARBA00001737"/>
    </source>
</evidence>
<comment type="cofactor">
    <cofactor evidence="2">
        <name>Mg(2+)</name>
        <dbReference type="ChEBI" id="CHEBI:18420"/>
    </cofactor>
</comment>
<dbReference type="GO" id="GO:0009063">
    <property type="term" value="P:amino acid catabolic process"/>
    <property type="evidence" value="ECO:0007669"/>
    <property type="project" value="InterPro"/>
</dbReference>
<reference evidence="11 12" key="1">
    <citation type="submission" date="2018-04" db="EMBL/GenBank/DDBJ databases">
        <authorList>
            <person name="Zhang X."/>
            <person name="Yuan J."/>
            <person name="Li F."/>
            <person name="Xiang J."/>
        </authorList>
    </citation>
    <scope>NUCLEOTIDE SEQUENCE [LARGE SCALE GENOMIC DNA]</scope>
    <source>
        <tissue evidence="11">Muscle</tissue>
    </source>
</reference>
<dbReference type="GO" id="GO:0000287">
    <property type="term" value="F:magnesium ion binding"/>
    <property type="evidence" value="ECO:0007669"/>
    <property type="project" value="TreeGrafter"/>
</dbReference>
<dbReference type="InterPro" id="IPR013342">
    <property type="entry name" value="Mandelate_racemase_C"/>
</dbReference>
<keyword evidence="5" id="KW-0460">Magnesium</keyword>
<evidence type="ECO:0000256" key="9">
    <source>
        <dbReference type="ARBA" id="ARBA00078003"/>
    </source>
</evidence>
<dbReference type="EMBL" id="QCYY01003084">
    <property type="protein sequence ID" value="ROT65452.1"/>
    <property type="molecule type" value="Genomic_DNA"/>
</dbReference>
<dbReference type="InterPro" id="IPR013341">
    <property type="entry name" value="Mandelate_racemase_N_dom"/>
</dbReference>
<dbReference type="InterPro" id="IPR029065">
    <property type="entry name" value="Enolase_C-like"/>
</dbReference>
<evidence type="ECO:0000256" key="3">
    <source>
        <dbReference type="ARBA" id="ARBA00013142"/>
    </source>
</evidence>
<accession>A0A3R7PG56</accession>
<sequence length="483" mass="54502">MASSLQYSLGGRAFILHKLPTPDSSSYRLSGLDGRKSSLRESAEDLGHPDPDYSCAYVIVYTDTDIKGHGISFTIGRGTELVVAAVKSLSHIIVGRNLKDIYDDFAGVWRSLTSESQMRWVGPEKGVLHLAVAGIVNALWDLWARLQNKPLWKLLVDMEPEKLVSTIDFRYIGDVLTREEAVSMLKAMEAGKAKREETMLSQGYPAYTTAAGWLGYSREKIERLCRQYMAQGWRHFKIKVGQDLEDDKRRCRIVRELIGDDRTLMVDANQKWDVDQAIAWMRELAPFKPKWIEEPTSPDDVLGHAAIAKALKPLGIGVATGEMCQNRVVFKQLLQAGALSYCQIDACRLGGVQEVLAVYLMAKKFNVPVCPHAGGVGLCEMVQHLQIWDYISVSGTSEDRLIEYVDHLMEHFKFPRKIKNCHYTAPTTPGYSVAMWEKSLAKYEYPYGSAWKELFAEGTYQDPRTAPLPWVEHREQDTCITGR</sequence>
<dbReference type="PANTHER" id="PTHR13794:SF58">
    <property type="entry name" value="MITOCHONDRIAL ENOLASE SUPERFAMILY MEMBER 1"/>
    <property type="match status" value="1"/>
</dbReference>
<dbReference type="STRING" id="6689.A0A3R7PG56"/>
<dbReference type="InterPro" id="IPR018110">
    <property type="entry name" value="Mandel_Rmase/mucon_lact_enz_CS"/>
</dbReference>
<organism evidence="11 12">
    <name type="scientific">Penaeus vannamei</name>
    <name type="common">Whiteleg shrimp</name>
    <name type="synonym">Litopenaeus vannamei</name>
    <dbReference type="NCBI Taxonomy" id="6689"/>
    <lineage>
        <taxon>Eukaryota</taxon>
        <taxon>Metazoa</taxon>
        <taxon>Ecdysozoa</taxon>
        <taxon>Arthropoda</taxon>
        <taxon>Crustacea</taxon>
        <taxon>Multicrustacea</taxon>
        <taxon>Malacostraca</taxon>
        <taxon>Eumalacostraca</taxon>
        <taxon>Eucarida</taxon>
        <taxon>Decapoda</taxon>
        <taxon>Dendrobranchiata</taxon>
        <taxon>Penaeoidea</taxon>
        <taxon>Penaeidae</taxon>
        <taxon>Penaeus</taxon>
    </lineage>
</organism>
<name>A0A3R7PG56_PENVA</name>
<evidence type="ECO:0000313" key="11">
    <source>
        <dbReference type="EMBL" id="ROT65452.1"/>
    </source>
</evidence>
<dbReference type="OrthoDB" id="14161at2759"/>
<keyword evidence="4" id="KW-0479">Metal-binding</keyword>
<dbReference type="GO" id="GO:0050023">
    <property type="term" value="F:L-fuconate dehydratase activity"/>
    <property type="evidence" value="ECO:0007669"/>
    <property type="project" value="UniProtKB-EC"/>
</dbReference>
<dbReference type="InterPro" id="IPR036849">
    <property type="entry name" value="Enolase-like_C_sf"/>
</dbReference>
<keyword evidence="6" id="KW-0456">Lyase</keyword>
<dbReference type="SUPFAM" id="SSF54826">
    <property type="entry name" value="Enolase N-terminal domain-like"/>
    <property type="match status" value="1"/>
</dbReference>
<dbReference type="InterPro" id="IPR029017">
    <property type="entry name" value="Enolase-like_N"/>
</dbReference>
<reference evidence="11 12" key="2">
    <citation type="submission" date="2019-01" db="EMBL/GenBank/DDBJ databases">
        <title>The decoding of complex shrimp genome reveals the adaptation for benthos swimmer, frequently molting mechanism and breeding impact on genome.</title>
        <authorList>
            <person name="Sun Y."/>
            <person name="Gao Y."/>
            <person name="Yu Y."/>
        </authorList>
    </citation>
    <scope>NUCLEOTIDE SEQUENCE [LARGE SCALE GENOMIC DNA]</scope>
    <source>
        <tissue evidence="11">Muscle</tissue>
    </source>
</reference>
<dbReference type="SFLD" id="SFLDS00001">
    <property type="entry name" value="Enolase"/>
    <property type="match status" value="1"/>
</dbReference>
<evidence type="ECO:0000313" key="12">
    <source>
        <dbReference type="Proteomes" id="UP000283509"/>
    </source>
</evidence>
<dbReference type="GO" id="GO:0016052">
    <property type="term" value="P:carbohydrate catabolic process"/>
    <property type="evidence" value="ECO:0007669"/>
    <property type="project" value="InterPro"/>
</dbReference>
<comment type="similarity">
    <text evidence="7">Belongs to the mandelate racemase/muconate lactonizing enzyme family. ENOSF1 subfamily.</text>
</comment>
<dbReference type="SFLD" id="SFLDF00111">
    <property type="entry name" value="L-fuconate_dehydratase"/>
    <property type="match status" value="1"/>
</dbReference>
<dbReference type="SUPFAM" id="SSF51604">
    <property type="entry name" value="Enolase C-terminal domain-like"/>
    <property type="match status" value="1"/>
</dbReference>
<evidence type="ECO:0000256" key="8">
    <source>
        <dbReference type="ARBA" id="ARBA00073815"/>
    </source>
</evidence>
<dbReference type="FunFam" id="3.20.20.120:FF:000007">
    <property type="entry name" value="Mitochondrial enolase superfamily member 1"/>
    <property type="match status" value="1"/>
</dbReference>
<evidence type="ECO:0000259" key="10">
    <source>
        <dbReference type="SMART" id="SM00922"/>
    </source>
</evidence>
<evidence type="ECO:0000256" key="5">
    <source>
        <dbReference type="ARBA" id="ARBA00022842"/>
    </source>
</evidence>
<gene>
    <name evidence="11" type="ORF">C7M84_016593</name>
</gene>
<proteinExistence type="inferred from homology"/>
<dbReference type="Pfam" id="PF13378">
    <property type="entry name" value="MR_MLE_C"/>
    <property type="match status" value="1"/>
</dbReference>
<dbReference type="AlphaFoldDB" id="A0A3R7PG56"/>
<dbReference type="Proteomes" id="UP000283509">
    <property type="component" value="Unassembled WGS sequence"/>
</dbReference>
<dbReference type="SMART" id="SM00922">
    <property type="entry name" value="MR_MLE"/>
    <property type="match status" value="1"/>
</dbReference>
<comment type="catalytic activity">
    <reaction evidence="1">
        <text>L-fuconate = 2-dehydro-3-deoxy-L-fuconate + H2O</text>
        <dbReference type="Rhea" id="RHEA:22772"/>
        <dbReference type="ChEBI" id="CHEBI:15377"/>
        <dbReference type="ChEBI" id="CHEBI:21291"/>
        <dbReference type="ChEBI" id="CHEBI:37448"/>
        <dbReference type="EC" id="4.2.1.68"/>
    </reaction>
</comment>
<dbReference type="InterPro" id="IPR046945">
    <property type="entry name" value="RHMD-like"/>
</dbReference>
<evidence type="ECO:0000256" key="7">
    <source>
        <dbReference type="ARBA" id="ARBA00061144"/>
    </source>
</evidence>
<dbReference type="EC" id="4.2.1.68" evidence="3"/>
<dbReference type="Pfam" id="PF02746">
    <property type="entry name" value="MR_MLE_N"/>
    <property type="match status" value="1"/>
</dbReference>
<evidence type="ECO:0000256" key="4">
    <source>
        <dbReference type="ARBA" id="ARBA00022723"/>
    </source>
</evidence>
<dbReference type="PANTHER" id="PTHR13794">
    <property type="entry name" value="ENOLASE SUPERFAMILY, MANDELATE RACEMASE"/>
    <property type="match status" value="1"/>
</dbReference>
<dbReference type="SFLD" id="SFLDG00179">
    <property type="entry name" value="mandelate_racemase"/>
    <property type="match status" value="1"/>
</dbReference>
<dbReference type="Gene3D" id="3.30.390.10">
    <property type="entry name" value="Enolase-like, N-terminal domain"/>
    <property type="match status" value="1"/>
</dbReference>
<protein>
    <recommendedName>
        <fullName evidence="8">Mitochondrial enolase superfamily member 1</fullName>
        <ecNumber evidence="3">4.2.1.68</ecNumber>
    </recommendedName>
    <alternativeName>
        <fullName evidence="9">L-fuconate dehydratase</fullName>
    </alternativeName>
</protein>
<dbReference type="InterPro" id="IPR034610">
    <property type="entry name" value="L-fuconate_dehydratase"/>
</dbReference>
<keyword evidence="12" id="KW-1185">Reference proteome</keyword>
<dbReference type="PROSITE" id="PS00909">
    <property type="entry name" value="MR_MLE_2"/>
    <property type="match status" value="1"/>
</dbReference>
<comment type="caution">
    <text evidence="11">The sequence shown here is derived from an EMBL/GenBank/DDBJ whole genome shotgun (WGS) entry which is preliminary data.</text>
</comment>
<evidence type="ECO:0000256" key="6">
    <source>
        <dbReference type="ARBA" id="ARBA00023239"/>
    </source>
</evidence>
<evidence type="ECO:0000256" key="2">
    <source>
        <dbReference type="ARBA" id="ARBA00001946"/>
    </source>
</evidence>